<dbReference type="RefSeq" id="WP_136347367.1">
    <property type="nucleotide sequence ID" value="NZ_SSOC01000002.1"/>
</dbReference>
<dbReference type="OrthoDB" id="9808312at2"/>
<organism evidence="10 11">
    <name type="scientific">Pseudothauera nasutitermitis</name>
    <dbReference type="NCBI Taxonomy" id="2565930"/>
    <lineage>
        <taxon>Bacteria</taxon>
        <taxon>Pseudomonadati</taxon>
        <taxon>Pseudomonadota</taxon>
        <taxon>Betaproteobacteria</taxon>
        <taxon>Rhodocyclales</taxon>
        <taxon>Zoogloeaceae</taxon>
        <taxon>Pseudothauera</taxon>
    </lineage>
</organism>
<dbReference type="Pfam" id="PF21342">
    <property type="entry name" value="SoxA-TsdA_cyt-c"/>
    <property type="match status" value="1"/>
</dbReference>
<evidence type="ECO:0000259" key="9">
    <source>
        <dbReference type="PROSITE" id="PS51007"/>
    </source>
</evidence>
<dbReference type="PANTHER" id="PTHR33751:SF9">
    <property type="entry name" value="CYTOCHROME C4"/>
    <property type="match status" value="1"/>
</dbReference>
<dbReference type="PANTHER" id="PTHR33751">
    <property type="entry name" value="CBB3-TYPE CYTOCHROME C OXIDASE SUBUNIT FIXP"/>
    <property type="match status" value="1"/>
</dbReference>
<dbReference type="GO" id="GO:0020037">
    <property type="term" value="F:heme binding"/>
    <property type="evidence" value="ECO:0007669"/>
    <property type="project" value="InterPro"/>
</dbReference>
<protein>
    <submittedName>
        <fullName evidence="10">C-type cytochrome</fullName>
    </submittedName>
</protein>
<reference evidence="10 11" key="1">
    <citation type="submission" date="2019-04" db="EMBL/GenBank/DDBJ databases">
        <title>Azoarcus nasutitermitis sp. nov. isolated from termite nest.</title>
        <authorList>
            <person name="Lin S.-Y."/>
            <person name="Hameed A."/>
            <person name="Hsu Y.-H."/>
            <person name="Young C.-C."/>
        </authorList>
    </citation>
    <scope>NUCLEOTIDE SEQUENCE [LARGE SCALE GENOMIC DNA]</scope>
    <source>
        <strain evidence="10 11">CC-YHH838</strain>
    </source>
</reference>
<gene>
    <name evidence="10" type="ORF">E6C76_06180</name>
</gene>
<evidence type="ECO:0000256" key="1">
    <source>
        <dbReference type="ARBA" id="ARBA00022448"/>
    </source>
</evidence>
<keyword evidence="4" id="KW-0249">Electron transport</keyword>
<evidence type="ECO:0000256" key="2">
    <source>
        <dbReference type="ARBA" id="ARBA00022617"/>
    </source>
</evidence>
<keyword evidence="2 6" id="KW-0349">Heme</keyword>
<dbReference type="Pfam" id="PF00034">
    <property type="entry name" value="Cytochrom_C"/>
    <property type="match status" value="1"/>
</dbReference>
<evidence type="ECO:0000256" key="3">
    <source>
        <dbReference type="ARBA" id="ARBA00022723"/>
    </source>
</evidence>
<name>A0A4S4B1N0_9RHOO</name>
<accession>A0A4S4B1N0</accession>
<dbReference type="GO" id="GO:0046872">
    <property type="term" value="F:metal ion binding"/>
    <property type="evidence" value="ECO:0007669"/>
    <property type="project" value="UniProtKB-KW"/>
</dbReference>
<feature type="domain" description="Cytochrome c" evidence="9">
    <location>
        <begin position="187"/>
        <end position="281"/>
    </location>
</feature>
<dbReference type="InterPro" id="IPR036909">
    <property type="entry name" value="Cyt_c-like_dom_sf"/>
</dbReference>
<keyword evidence="1" id="KW-0813">Transport</keyword>
<keyword evidence="11" id="KW-1185">Reference proteome</keyword>
<dbReference type="InterPro" id="IPR050597">
    <property type="entry name" value="Cytochrome_c_Oxidase_Subunit"/>
</dbReference>
<dbReference type="Gene3D" id="1.10.760.10">
    <property type="entry name" value="Cytochrome c-like domain"/>
    <property type="match status" value="2"/>
</dbReference>
<keyword evidence="3 6" id="KW-0479">Metal-binding</keyword>
<evidence type="ECO:0000256" key="8">
    <source>
        <dbReference type="SAM" id="SignalP"/>
    </source>
</evidence>
<evidence type="ECO:0000313" key="10">
    <source>
        <dbReference type="EMBL" id="THF66426.1"/>
    </source>
</evidence>
<dbReference type="SUPFAM" id="SSF46626">
    <property type="entry name" value="Cytochrome c"/>
    <property type="match status" value="2"/>
</dbReference>
<feature type="signal peptide" evidence="8">
    <location>
        <begin position="1"/>
        <end position="23"/>
    </location>
</feature>
<dbReference type="AlphaFoldDB" id="A0A4S4B1N0"/>
<dbReference type="Proteomes" id="UP000308430">
    <property type="component" value="Unassembled WGS sequence"/>
</dbReference>
<proteinExistence type="predicted"/>
<evidence type="ECO:0000256" key="6">
    <source>
        <dbReference type="PROSITE-ProRule" id="PRU00433"/>
    </source>
</evidence>
<dbReference type="GO" id="GO:0009055">
    <property type="term" value="F:electron transfer activity"/>
    <property type="evidence" value="ECO:0007669"/>
    <property type="project" value="InterPro"/>
</dbReference>
<comment type="caution">
    <text evidence="10">The sequence shown here is derived from an EMBL/GenBank/DDBJ whole genome shotgun (WGS) entry which is preliminary data.</text>
</comment>
<feature type="region of interest" description="Disordered" evidence="7">
    <location>
        <begin position="282"/>
        <end position="303"/>
    </location>
</feature>
<dbReference type="PROSITE" id="PS51007">
    <property type="entry name" value="CYTC"/>
    <property type="match status" value="1"/>
</dbReference>
<evidence type="ECO:0000256" key="4">
    <source>
        <dbReference type="ARBA" id="ARBA00022982"/>
    </source>
</evidence>
<sequence length="303" mass="32768">MKTLPSVLIAAGALLGLSMLAWSQSGAPADPAAGTPQSFALLDPDNQVVGRYSIPPDSDILRHANAEEILYGKRLLNETARLLPDNVGGGLNCNSCHLSQGKTDHGANYFNTINSYPKVMPRAAAMVDMAGRVNGCFMRSMNGKPLPVDSAEMRAIIAYFTWLREDVPKALRVDTPSEGKIDTSLVPDPVRGKALYAAQCATCHGDDGEGMKDQFGDYIFPPLWGDESFNIGAGMARTYKAAAFVFYNMPMGVNHKLPIGQGGALTQQEAVDVAEYFTHMPRPDFAPKGNDWPKGNKPKDARY</sequence>
<dbReference type="EMBL" id="SSOC01000002">
    <property type="protein sequence ID" value="THF66426.1"/>
    <property type="molecule type" value="Genomic_DNA"/>
</dbReference>
<keyword evidence="8" id="KW-0732">Signal</keyword>
<keyword evidence="5 6" id="KW-0408">Iron</keyword>
<evidence type="ECO:0000256" key="7">
    <source>
        <dbReference type="SAM" id="MobiDB-lite"/>
    </source>
</evidence>
<dbReference type="InterPro" id="IPR009056">
    <property type="entry name" value="Cyt_c-like_dom"/>
</dbReference>
<evidence type="ECO:0000313" key="11">
    <source>
        <dbReference type="Proteomes" id="UP000308430"/>
    </source>
</evidence>
<feature type="chain" id="PRO_5020276791" evidence="8">
    <location>
        <begin position="24"/>
        <end position="303"/>
    </location>
</feature>
<evidence type="ECO:0000256" key="5">
    <source>
        <dbReference type="ARBA" id="ARBA00023004"/>
    </source>
</evidence>